<dbReference type="Pfam" id="PF22633">
    <property type="entry name" value="F5_F8_type_C_2"/>
    <property type="match status" value="1"/>
</dbReference>
<proteinExistence type="inferred from homology"/>
<accession>A0A913Z0Z1</accession>
<evidence type="ECO:0000313" key="10">
    <source>
        <dbReference type="Proteomes" id="UP000887568"/>
    </source>
</evidence>
<reference evidence="9" key="1">
    <citation type="submission" date="2022-11" db="UniProtKB">
        <authorList>
            <consortium name="EnsemblMetazoa"/>
        </authorList>
    </citation>
    <scope>IDENTIFICATION</scope>
</reference>
<feature type="domain" description="Fucolectin tachylectin-4 pentraxin-1" evidence="8">
    <location>
        <begin position="113"/>
        <end position="253"/>
    </location>
</feature>
<dbReference type="PANTHER" id="PTHR45713:SF6">
    <property type="entry name" value="F5_8 TYPE C DOMAIN-CONTAINING PROTEIN"/>
    <property type="match status" value="1"/>
</dbReference>
<dbReference type="Gene3D" id="2.60.120.260">
    <property type="entry name" value="Galactose-binding domain-like"/>
    <property type="match status" value="1"/>
</dbReference>
<dbReference type="AlphaFoldDB" id="A0A913Z0Z1"/>
<comment type="similarity">
    <text evidence="2">Belongs to the fucolectin family.</text>
</comment>
<comment type="function">
    <text evidence="1">Acts as a defensive agent. Recognizes blood group fucosylated oligosaccharides including A, B, H and Lewis B-type antigens. Does not recognize Lewis A antigen and has low affinity for monovalent haptens.</text>
</comment>
<dbReference type="GO" id="GO:0046872">
    <property type="term" value="F:metal ion binding"/>
    <property type="evidence" value="ECO:0007669"/>
    <property type="project" value="UniProtKB-KW"/>
</dbReference>
<evidence type="ECO:0000256" key="3">
    <source>
        <dbReference type="ARBA" id="ARBA00011233"/>
    </source>
</evidence>
<name>A0A913Z0Z1_PATMI</name>
<evidence type="ECO:0000256" key="4">
    <source>
        <dbReference type="ARBA" id="ARBA00022723"/>
    </source>
</evidence>
<sequence>MASIMASIGIPGHNETRLSRRHKYIRDIRGFSSTHWKHHTPADPVEPTTPCQPPRERMFRLFLLTLALCHAVFAFPQEANNEDELSRDIELLKRALERKYLDQAAPAVTLVDIVNLQTEQSSTLVFNDVTYGSGNAVDKNFNSDLIQGRSCAHTAPQNNPWWRVYLREPHCIVQVGIVNRGDGDYDRLAGAVVRVGGPACGSPVTAQSANIPGGMNLVICDKPIAGDQIVIHIPRDGAILQICEVQVWAVPMKFCM</sequence>
<dbReference type="RefSeq" id="XP_038044335.1">
    <property type="nucleotide sequence ID" value="XM_038188407.1"/>
</dbReference>
<comment type="subunit">
    <text evidence="3">Homotrimer.</text>
</comment>
<dbReference type="GO" id="GO:0010185">
    <property type="term" value="P:regulation of cellular defense response"/>
    <property type="evidence" value="ECO:0007669"/>
    <property type="project" value="UniProtKB-ARBA"/>
</dbReference>
<dbReference type="GO" id="GO:0001868">
    <property type="term" value="P:regulation of complement activation, lectin pathway"/>
    <property type="evidence" value="ECO:0007669"/>
    <property type="project" value="UniProtKB-ARBA"/>
</dbReference>
<dbReference type="InterPro" id="IPR008979">
    <property type="entry name" value="Galactose-bd-like_sf"/>
</dbReference>
<dbReference type="Proteomes" id="UP000887568">
    <property type="component" value="Unplaced"/>
</dbReference>
<dbReference type="OrthoDB" id="547680at2759"/>
<dbReference type="SMART" id="SM00607">
    <property type="entry name" value="FTP"/>
    <property type="match status" value="1"/>
</dbReference>
<evidence type="ECO:0000256" key="1">
    <source>
        <dbReference type="ARBA" id="ARBA00002219"/>
    </source>
</evidence>
<dbReference type="InterPro" id="IPR051941">
    <property type="entry name" value="BG_Antigen-Binding_Lectin"/>
</dbReference>
<evidence type="ECO:0000256" key="5">
    <source>
        <dbReference type="ARBA" id="ARBA00022734"/>
    </source>
</evidence>
<organism evidence="9 10">
    <name type="scientific">Patiria miniata</name>
    <name type="common">Bat star</name>
    <name type="synonym">Asterina miniata</name>
    <dbReference type="NCBI Taxonomy" id="46514"/>
    <lineage>
        <taxon>Eukaryota</taxon>
        <taxon>Metazoa</taxon>
        <taxon>Echinodermata</taxon>
        <taxon>Eleutherozoa</taxon>
        <taxon>Asterozoa</taxon>
        <taxon>Asteroidea</taxon>
        <taxon>Valvatacea</taxon>
        <taxon>Valvatida</taxon>
        <taxon>Asterinidae</taxon>
        <taxon>Patiria</taxon>
    </lineage>
</organism>
<evidence type="ECO:0000313" key="9">
    <source>
        <dbReference type="EnsemblMetazoa" id="XP_038044335.1"/>
    </source>
</evidence>
<evidence type="ECO:0000256" key="2">
    <source>
        <dbReference type="ARBA" id="ARBA00010147"/>
    </source>
</evidence>
<keyword evidence="5" id="KW-0430">Lectin</keyword>
<keyword evidence="4" id="KW-0479">Metal-binding</keyword>
<dbReference type="InterPro" id="IPR006585">
    <property type="entry name" value="FTP1"/>
</dbReference>
<protein>
    <recommendedName>
        <fullName evidence="8">Fucolectin tachylectin-4 pentraxin-1 domain-containing protein</fullName>
    </recommendedName>
</protein>
<keyword evidence="6" id="KW-0106">Calcium</keyword>
<evidence type="ECO:0000259" key="8">
    <source>
        <dbReference type="SMART" id="SM00607"/>
    </source>
</evidence>
<keyword evidence="7" id="KW-1015">Disulfide bond</keyword>
<evidence type="ECO:0000256" key="7">
    <source>
        <dbReference type="ARBA" id="ARBA00023157"/>
    </source>
</evidence>
<dbReference type="PANTHER" id="PTHR45713">
    <property type="entry name" value="FTP DOMAIN-CONTAINING PROTEIN"/>
    <property type="match status" value="1"/>
</dbReference>
<dbReference type="SUPFAM" id="SSF49785">
    <property type="entry name" value="Galactose-binding domain-like"/>
    <property type="match status" value="1"/>
</dbReference>
<dbReference type="EnsemblMetazoa" id="XM_038188407.1">
    <property type="protein sequence ID" value="XP_038044335.1"/>
    <property type="gene ID" value="LOC119719090"/>
</dbReference>
<keyword evidence="10" id="KW-1185">Reference proteome</keyword>
<dbReference type="GO" id="GO:0042806">
    <property type="term" value="F:fucose binding"/>
    <property type="evidence" value="ECO:0007669"/>
    <property type="project" value="UniProtKB-ARBA"/>
</dbReference>
<dbReference type="GeneID" id="119719090"/>
<evidence type="ECO:0000256" key="6">
    <source>
        <dbReference type="ARBA" id="ARBA00022837"/>
    </source>
</evidence>